<accession>A0ABQ5MJ28</accession>
<comment type="caution">
    <text evidence="1">The sequence shown here is derived from an EMBL/GenBank/DDBJ whole genome shotgun (WGS) entry which is preliminary data.</text>
</comment>
<dbReference type="EMBL" id="BRVO01000002">
    <property type="protein sequence ID" value="GLB49383.1"/>
    <property type="molecule type" value="Genomic_DNA"/>
</dbReference>
<name>A0ABQ5MJ28_9FLAO</name>
<dbReference type="RefSeq" id="WP_281765020.1">
    <property type="nucleotide sequence ID" value="NZ_BRVO01000002.1"/>
</dbReference>
<evidence type="ECO:0000313" key="2">
    <source>
        <dbReference type="Proteomes" id="UP001143543"/>
    </source>
</evidence>
<protein>
    <submittedName>
        <fullName evidence="1">Uncharacterized protein</fullName>
    </submittedName>
</protein>
<organism evidence="1 2">
    <name type="scientific">Neptunitalea lumnitzerae</name>
    <dbReference type="NCBI Taxonomy" id="2965509"/>
    <lineage>
        <taxon>Bacteria</taxon>
        <taxon>Pseudomonadati</taxon>
        <taxon>Bacteroidota</taxon>
        <taxon>Flavobacteriia</taxon>
        <taxon>Flavobacteriales</taxon>
        <taxon>Flavobacteriaceae</taxon>
        <taxon>Neptunitalea</taxon>
    </lineage>
</organism>
<keyword evidence="2" id="KW-1185">Reference proteome</keyword>
<proteinExistence type="predicted"/>
<gene>
    <name evidence="1" type="ORF">Y10_17510</name>
</gene>
<evidence type="ECO:0000313" key="1">
    <source>
        <dbReference type="EMBL" id="GLB49383.1"/>
    </source>
</evidence>
<reference evidence="1" key="1">
    <citation type="submission" date="2022-07" db="EMBL/GenBank/DDBJ databases">
        <title>Taxonomy of Novel Oxalotrophic and Methylotrophic Bacteria.</title>
        <authorList>
            <person name="Sahin N."/>
            <person name="Tani A."/>
        </authorList>
    </citation>
    <scope>NUCLEOTIDE SEQUENCE</scope>
    <source>
        <strain evidence="1">Y10</strain>
    </source>
</reference>
<dbReference type="Proteomes" id="UP001143543">
    <property type="component" value="Unassembled WGS sequence"/>
</dbReference>
<sequence length="167" mass="19600">MEILIEKSSIQIKERIESWFLRYFNKNKADFNGSEIFTLFDFLDLELQGKLIKHLSLLTNEIPVLGLKISDTEYIINTTHRFIKLQNTHKEILDYAEFECHLGYKNIVINKDEEITIKRDGYLEEFGLKKKNGEIIYWKIPTGSAGFGFWNITNKCELIGRKFIITG</sequence>